<comment type="caution">
    <text evidence="1">The sequence shown here is derived from an EMBL/GenBank/DDBJ whole genome shotgun (WGS) entry which is preliminary data.</text>
</comment>
<evidence type="ECO:0000313" key="2">
    <source>
        <dbReference type="Proteomes" id="UP000446658"/>
    </source>
</evidence>
<keyword evidence="2" id="KW-1185">Reference proteome</keyword>
<evidence type="ECO:0000313" key="1">
    <source>
        <dbReference type="EMBL" id="MTD33599.1"/>
    </source>
</evidence>
<accession>A0A844GD63</accession>
<name>A0A844GD63_9NEIS</name>
<dbReference type="RefSeq" id="WP_230370648.1">
    <property type="nucleotide sequence ID" value="NZ_WLYX01000001.1"/>
</dbReference>
<proteinExistence type="predicted"/>
<sequence length="153" mass="16272">MLRLVGGTAFKGADGAESTKTEVVEAMPTTKKKSVKVATPVTLSPAQKDAARKLILDCVVRQSDSGPEMSVQGWIDAANRDIETGESVTSGSPAFFVLASIIFDRMGIVLSSGGKEFGMQSHVYATVVEPKKLVRYIPQLKKGAADLLGLPLY</sequence>
<dbReference type="AlphaFoldDB" id="A0A844GD63"/>
<organism evidence="1 2">
    <name type="scientific">Paludibacterium denitrificans</name>
    <dbReference type="NCBI Taxonomy" id="2675226"/>
    <lineage>
        <taxon>Bacteria</taxon>
        <taxon>Pseudomonadati</taxon>
        <taxon>Pseudomonadota</taxon>
        <taxon>Betaproteobacteria</taxon>
        <taxon>Neisseriales</taxon>
        <taxon>Chromobacteriaceae</taxon>
        <taxon>Paludibacterium</taxon>
    </lineage>
</organism>
<dbReference type="Proteomes" id="UP000446658">
    <property type="component" value="Unassembled WGS sequence"/>
</dbReference>
<reference evidence="1 2" key="1">
    <citation type="submission" date="2019-11" db="EMBL/GenBank/DDBJ databases">
        <title>Draft genome sequence of Paludibacterium sp. dN18-1.</title>
        <authorList>
            <person name="Im W.-T."/>
        </authorList>
    </citation>
    <scope>NUCLEOTIDE SEQUENCE [LARGE SCALE GENOMIC DNA]</scope>
    <source>
        <strain evidence="2">dN 18-1</strain>
    </source>
</reference>
<gene>
    <name evidence="1" type="ORF">GKE73_12805</name>
</gene>
<protein>
    <submittedName>
        <fullName evidence="1">Uncharacterized protein</fullName>
    </submittedName>
</protein>
<dbReference type="EMBL" id="WLYX01000001">
    <property type="protein sequence ID" value="MTD33599.1"/>
    <property type="molecule type" value="Genomic_DNA"/>
</dbReference>